<dbReference type="SUPFAM" id="SSF53098">
    <property type="entry name" value="Ribonuclease H-like"/>
    <property type="match status" value="1"/>
</dbReference>
<keyword evidence="2" id="KW-0540">Nuclease</keyword>
<evidence type="ECO:0000313" key="8">
    <source>
        <dbReference type="EMBL" id="KAJ5374523.1"/>
    </source>
</evidence>
<dbReference type="SMART" id="SM00479">
    <property type="entry name" value="EXOIII"/>
    <property type="match status" value="1"/>
</dbReference>
<keyword evidence="1" id="KW-0698">rRNA processing</keyword>
<organism evidence="8 9">
    <name type="scientific">Penicillium concentricum</name>
    <dbReference type="NCBI Taxonomy" id="293559"/>
    <lineage>
        <taxon>Eukaryota</taxon>
        <taxon>Fungi</taxon>
        <taxon>Dikarya</taxon>
        <taxon>Ascomycota</taxon>
        <taxon>Pezizomycotina</taxon>
        <taxon>Eurotiomycetes</taxon>
        <taxon>Eurotiomycetidae</taxon>
        <taxon>Eurotiales</taxon>
        <taxon>Aspergillaceae</taxon>
        <taxon>Penicillium</taxon>
    </lineage>
</organism>
<dbReference type="InterPro" id="IPR036397">
    <property type="entry name" value="RNaseH_sf"/>
</dbReference>
<dbReference type="RefSeq" id="XP_056580509.1">
    <property type="nucleotide sequence ID" value="XM_056724259.1"/>
</dbReference>
<feature type="region of interest" description="Disordered" evidence="6">
    <location>
        <begin position="508"/>
        <end position="534"/>
    </location>
</feature>
<feature type="domain" description="Exonuclease" evidence="7">
    <location>
        <begin position="251"/>
        <end position="408"/>
    </location>
</feature>
<evidence type="ECO:0000256" key="1">
    <source>
        <dbReference type="ARBA" id="ARBA00022552"/>
    </source>
</evidence>
<evidence type="ECO:0000313" key="9">
    <source>
        <dbReference type="Proteomes" id="UP001147752"/>
    </source>
</evidence>
<dbReference type="EMBL" id="JAPZBT010000002">
    <property type="protein sequence ID" value="KAJ5374523.1"/>
    <property type="molecule type" value="Genomic_DNA"/>
</dbReference>
<dbReference type="InterPro" id="IPR013520">
    <property type="entry name" value="Ribonucl_H"/>
</dbReference>
<protein>
    <recommendedName>
        <fullName evidence="7">Exonuclease domain-containing protein</fullName>
    </recommendedName>
</protein>
<dbReference type="OrthoDB" id="16516at2759"/>
<dbReference type="AlphaFoldDB" id="A0A9W9S9L4"/>
<evidence type="ECO:0000256" key="2">
    <source>
        <dbReference type="ARBA" id="ARBA00022722"/>
    </source>
</evidence>
<keyword evidence="9" id="KW-1185">Reference proteome</keyword>
<comment type="caution">
    <text evidence="8">The sequence shown here is derived from an EMBL/GenBank/DDBJ whole genome shotgun (WGS) entry which is preliminary data.</text>
</comment>
<evidence type="ECO:0000256" key="6">
    <source>
        <dbReference type="SAM" id="MobiDB-lite"/>
    </source>
</evidence>
<keyword evidence="3" id="KW-0378">Hydrolase</keyword>
<evidence type="ECO:0000256" key="4">
    <source>
        <dbReference type="ARBA" id="ARBA00022839"/>
    </source>
</evidence>
<dbReference type="GO" id="GO:0005634">
    <property type="term" value="C:nucleus"/>
    <property type="evidence" value="ECO:0007669"/>
    <property type="project" value="TreeGrafter"/>
</dbReference>
<dbReference type="GO" id="GO:0004527">
    <property type="term" value="F:exonuclease activity"/>
    <property type="evidence" value="ECO:0007669"/>
    <property type="project" value="UniProtKB-KW"/>
</dbReference>
<proteinExistence type="predicted"/>
<keyword evidence="4" id="KW-0269">Exonuclease</keyword>
<evidence type="ECO:0000259" key="7">
    <source>
        <dbReference type="SMART" id="SM00479"/>
    </source>
</evidence>
<dbReference type="GO" id="GO:0003676">
    <property type="term" value="F:nucleic acid binding"/>
    <property type="evidence" value="ECO:0007669"/>
    <property type="project" value="InterPro"/>
</dbReference>
<gene>
    <name evidence="8" type="ORF">N7517_006529</name>
</gene>
<dbReference type="Gene3D" id="3.30.420.10">
    <property type="entry name" value="Ribonuclease H-like superfamily/Ribonuclease H"/>
    <property type="match status" value="1"/>
</dbReference>
<dbReference type="GO" id="GO:0006364">
    <property type="term" value="P:rRNA processing"/>
    <property type="evidence" value="ECO:0007669"/>
    <property type="project" value="UniProtKB-KW"/>
</dbReference>
<dbReference type="InterPro" id="IPR012337">
    <property type="entry name" value="RNaseH-like_sf"/>
</dbReference>
<name>A0A9W9S9L4_9EURO</name>
<reference evidence="8" key="2">
    <citation type="journal article" date="2023" name="IMA Fungus">
        <title>Comparative genomic study of the Penicillium genus elucidates a diverse pangenome and 15 lateral gene transfer events.</title>
        <authorList>
            <person name="Petersen C."/>
            <person name="Sorensen T."/>
            <person name="Nielsen M.R."/>
            <person name="Sondergaard T.E."/>
            <person name="Sorensen J.L."/>
            <person name="Fitzpatrick D.A."/>
            <person name="Frisvad J.C."/>
            <person name="Nielsen K.L."/>
        </authorList>
    </citation>
    <scope>NUCLEOTIDE SEQUENCE</scope>
    <source>
        <strain evidence="8">IBT 3081</strain>
    </source>
</reference>
<dbReference type="GO" id="GO:0000027">
    <property type="term" value="P:ribosomal large subunit assembly"/>
    <property type="evidence" value="ECO:0007669"/>
    <property type="project" value="TreeGrafter"/>
</dbReference>
<feature type="compositionally biased region" description="Basic and acidic residues" evidence="6">
    <location>
        <begin position="508"/>
        <end position="522"/>
    </location>
</feature>
<dbReference type="PANTHER" id="PTHR12801">
    <property type="entry name" value="RNA EXONUCLEASE REXO1 / RECO3 FAMILY MEMBER-RELATED"/>
    <property type="match status" value="1"/>
</dbReference>
<sequence length="534" mass="62508">MSSDEHQKGEGPENRFTINSYGLEDIDPELRHSEVKKPIKVEPCWTRRTTDIKGRSKPKDPNMGPFPDLPQIVWTQDYWIRLWGQSNRYEATRGYQLFQMSSTCKERCKQCRLAMWGPRRQDLLASEYTMRDHAEVQANRAQQGDQDAPQVGELKEDIIDEQTEECIGKIYWTADMIAKWHKREAAKEAKRETKYGCWGHPGKPIFNCCKKNIFSRPCHQFKSHNIVDNQEAWKRNWELHEAPKKPTDYRFAIALDCEMGITDLGEQELIRVSAIDFFTGEILVNKLVFPKVRMWHTNFRFSGVTWDMLYRAKDRGEVLDGRDAAREALFCYMGPNTILMLHGGRGDMLALRIIHRRIVDTMRFAEASLKENARNFLNREIQQGPHDSLEDAIACRDLANHFITNIPFEHVYGSKYGHMWRGDGLDLGVTEIDGKIEPESRPLSENRVPYLKNFPRFERWVVEEGRRRAKELSLDEATAQGLHDQSWENNQGMPWEYYLRPEDDWASIPHDEAWDAEPQWHEPEDDCEKEDCRG</sequence>
<dbReference type="PANTHER" id="PTHR12801:SF45">
    <property type="entry name" value="RNA EXONUCLEASE 4"/>
    <property type="match status" value="1"/>
</dbReference>
<reference evidence="8" key="1">
    <citation type="submission" date="2022-12" db="EMBL/GenBank/DDBJ databases">
        <authorList>
            <person name="Petersen C."/>
        </authorList>
    </citation>
    <scope>NUCLEOTIDE SEQUENCE</scope>
    <source>
        <strain evidence="8">IBT 3081</strain>
    </source>
</reference>
<dbReference type="Proteomes" id="UP001147752">
    <property type="component" value="Unassembled WGS sequence"/>
</dbReference>
<evidence type="ECO:0000256" key="5">
    <source>
        <dbReference type="ARBA" id="ARBA00025599"/>
    </source>
</evidence>
<accession>A0A9W9S9L4</accession>
<feature type="compositionally biased region" description="Acidic residues" evidence="6">
    <location>
        <begin position="523"/>
        <end position="534"/>
    </location>
</feature>
<comment type="function">
    <text evidence="5">Exoribonuclease involved in ribosome biosynthesis. Involved in the processing of ITS1, the internal transcribed spacer localized between the 18S and 5.8S rRNAs.</text>
</comment>
<dbReference type="InterPro" id="IPR047021">
    <property type="entry name" value="REXO1/3/4-like"/>
</dbReference>
<dbReference type="GeneID" id="81463442"/>
<evidence type="ECO:0000256" key="3">
    <source>
        <dbReference type="ARBA" id="ARBA00022801"/>
    </source>
</evidence>